<dbReference type="InterPro" id="IPR007219">
    <property type="entry name" value="XnlR_reg_dom"/>
</dbReference>
<evidence type="ECO:0000256" key="6">
    <source>
        <dbReference type="ARBA" id="ARBA00023163"/>
    </source>
</evidence>
<feature type="region of interest" description="Disordered" evidence="8">
    <location>
        <begin position="92"/>
        <end position="116"/>
    </location>
</feature>
<dbReference type="InterPro" id="IPR001138">
    <property type="entry name" value="Zn2Cys6_DnaBD"/>
</dbReference>
<dbReference type="InterPro" id="IPR052202">
    <property type="entry name" value="Yeast_MetPath_Reg"/>
</dbReference>
<dbReference type="SUPFAM" id="SSF57701">
    <property type="entry name" value="Zn2/Cys6 DNA-binding domain"/>
    <property type="match status" value="1"/>
</dbReference>
<dbReference type="Gene3D" id="4.10.240.10">
    <property type="entry name" value="Zn(2)-C6 fungal-type DNA-binding domain"/>
    <property type="match status" value="1"/>
</dbReference>
<dbReference type="CDD" id="cd12148">
    <property type="entry name" value="fungal_TF_MHR"/>
    <property type="match status" value="1"/>
</dbReference>
<dbReference type="GO" id="GO:0043565">
    <property type="term" value="F:sequence-specific DNA binding"/>
    <property type="evidence" value="ECO:0007669"/>
    <property type="project" value="TreeGrafter"/>
</dbReference>
<dbReference type="GO" id="GO:0008270">
    <property type="term" value="F:zinc ion binding"/>
    <property type="evidence" value="ECO:0007669"/>
    <property type="project" value="InterPro"/>
</dbReference>
<keyword evidence="11" id="KW-1185">Reference proteome</keyword>
<dbReference type="PANTHER" id="PTHR47782:SF2">
    <property type="entry name" value="TRANSCRIPTION FACTOR, PUTATIVE (AFU_ORTHOLOGUE AFUA_4G12570)-RELATED"/>
    <property type="match status" value="1"/>
</dbReference>
<dbReference type="GO" id="GO:0006351">
    <property type="term" value="P:DNA-templated transcription"/>
    <property type="evidence" value="ECO:0007669"/>
    <property type="project" value="InterPro"/>
</dbReference>
<gene>
    <name evidence="10" type="ORF">ALECFALPRED_004230</name>
</gene>
<sequence>MSTLSRFETPLLRVSRPVSACQRCRGAKIRCDGKLPACTACERAGRRAECSSASDLFARGKERSYVASLETRVEKLEKQLVQAKARKGSLVASSARPWPSPESRLAPRIGSSGAQRREASNVDDLVADFGFLSVNATARDFHGFSREMSFARLVLSTSSVLDMPEFVNNVLPQRYEITPLIKHYLENIHALYPFLSESKLFQSIDAVYQENGRHALPIDHWTTRLVLATAIASLSRKRGDTQHQDAVRHAAAALEEIETVVHPGSIVGIQAILQLVLYAMLDPRHFNSWYLIGLASRVMVDLGLHQDPPEELRLKQAELDMRLRVYDCVYALDRSISLVHIRAFSFTDDSASITRPRQRVASPDTSRVFLHDLNPATHLSRLRQVESDAYQKLFQSSRPALEEPWTIISSSIENIHKFCTELPDQIKNPIKKLLRCEALYSSILILSPPDLDDDLTDYGKFLIFEYAIEYADLMSSVGSDAEQFAFYTSHDMLRASFVVKRLLALLLSDFALFFGGSASKPPPQAPTSSGAPVLPHRAVGEMLSRAYNCLNLCDKTLEYLGLRFGYTDPLKEFRVQSSDVRQLLQASYEKWHRGPLTPGHDHYTTAGPSTDRTFT</sequence>
<evidence type="ECO:0000256" key="5">
    <source>
        <dbReference type="ARBA" id="ARBA00023125"/>
    </source>
</evidence>
<dbReference type="GO" id="GO:0005634">
    <property type="term" value="C:nucleus"/>
    <property type="evidence" value="ECO:0007669"/>
    <property type="project" value="UniProtKB-SubCell"/>
</dbReference>
<dbReference type="Pfam" id="PF00172">
    <property type="entry name" value="Zn_clus"/>
    <property type="match status" value="1"/>
</dbReference>
<keyword evidence="3" id="KW-0862">Zinc</keyword>
<organism evidence="10 11">
    <name type="scientific">Alectoria fallacina</name>
    <dbReference type="NCBI Taxonomy" id="1903189"/>
    <lineage>
        <taxon>Eukaryota</taxon>
        <taxon>Fungi</taxon>
        <taxon>Dikarya</taxon>
        <taxon>Ascomycota</taxon>
        <taxon>Pezizomycotina</taxon>
        <taxon>Lecanoromycetes</taxon>
        <taxon>OSLEUM clade</taxon>
        <taxon>Lecanoromycetidae</taxon>
        <taxon>Lecanorales</taxon>
        <taxon>Lecanorineae</taxon>
        <taxon>Parmeliaceae</taxon>
        <taxon>Alectoria</taxon>
    </lineage>
</organism>
<protein>
    <recommendedName>
        <fullName evidence="9">Zn(2)-C6 fungal-type domain-containing protein</fullName>
    </recommendedName>
</protein>
<evidence type="ECO:0000256" key="2">
    <source>
        <dbReference type="ARBA" id="ARBA00022723"/>
    </source>
</evidence>
<dbReference type="AlphaFoldDB" id="A0A8H3FQY1"/>
<name>A0A8H3FQY1_9LECA</name>
<dbReference type="Pfam" id="PF04082">
    <property type="entry name" value="Fungal_trans"/>
    <property type="match status" value="1"/>
</dbReference>
<dbReference type="InterPro" id="IPR036864">
    <property type="entry name" value="Zn2-C6_fun-type_DNA-bd_sf"/>
</dbReference>
<dbReference type="EMBL" id="CAJPDR010000260">
    <property type="protein sequence ID" value="CAF9929014.1"/>
    <property type="molecule type" value="Genomic_DNA"/>
</dbReference>
<keyword evidence="7" id="KW-0539">Nucleus</keyword>
<dbReference type="PROSITE" id="PS50048">
    <property type="entry name" value="ZN2_CY6_FUNGAL_2"/>
    <property type="match status" value="1"/>
</dbReference>
<evidence type="ECO:0000256" key="1">
    <source>
        <dbReference type="ARBA" id="ARBA00004123"/>
    </source>
</evidence>
<comment type="subcellular location">
    <subcellularLocation>
        <location evidence="1">Nucleus</location>
    </subcellularLocation>
</comment>
<feature type="domain" description="Zn(2)-C6 fungal-type" evidence="9">
    <location>
        <begin position="20"/>
        <end position="52"/>
    </location>
</feature>
<dbReference type="CDD" id="cd00067">
    <property type="entry name" value="GAL4"/>
    <property type="match status" value="1"/>
</dbReference>
<keyword evidence="6" id="KW-0804">Transcription</keyword>
<evidence type="ECO:0000313" key="11">
    <source>
        <dbReference type="Proteomes" id="UP000664203"/>
    </source>
</evidence>
<reference evidence="10" key="1">
    <citation type="submission" date="2021-03" db="EMBL/GenBank/DDBJ databases">
        <authorList>
            <person name="Tagirdzhanova G."/>
        </authorList>
    </citation>
    <scope>NUCLEOTIDE SEQUENCE</scope>
</reference>
<evidence type="ECO:0000259" key="9">
    <source>
        <dbReference type="PROSITE" id="PS50048"/>
    </source>
</evidence>
<keyword evidence="4" id="KW-0805">Transcription regulation</keyword>
<dbReference type="PANTHER" id="PTHR47782">
    <property type="entry name" value="ZN(II)2CYS6 TRANSCRIPTION FACTOR (EUROFUNG)-RELATED"/>
    <property type="match status" value="1"/>
</dbReference>
<evidence type="ECO:0000256" key="3">
    <source>
        <dbReference type="ARBA" id="ARBA00022833"/>
    </source>
</evidence>
<evidence type="ECO:0000313" key="10">
    <source>
        <dbReference type="EMBL" id="CAF9929014.1"/>
    </source>
</evidence>
<dbReference type="GO" id="GO:0000981">
    <property type="term" value="F:DNA-binding transcription factor activity, RNA polymerase II-specific"/>
    <property type="evidence" value="ECO:0007669"/>
    <property type="project" value="InterPro"/>
</dbReference>
<evidence type="ECO:0000256" key="7">
    <source>
        <dbReference type="ARBA" id="ARBA00023242"/>
    </source>
</evidence>
<dbReference type="SMART" id="SM00906">
    <property type="entry name" value="Fungal_trans"/>
    <property type="match status" value="1"/>
</dbReference>
<comment type="caution">
    <text evidence="10">The sequence shown here is derived from an EMBL/GenBank/DDBJ whole genome shotgun (WGS) entry which is preliminary data.</text>
</comment>
<dbReference type="OrthoDB" id="5319458at2759"/>
<dbReference type="PROSITE" id="PS00463">
    <property type="entry name" value="ZN2_CY6_FUNGAL_1"/>
    <property type="match status" value="1"/>
</dbReference>
<evidence type="ECO:0000256" key="8">
    <source>
        <dbReference type="SAM" id="MobiDB-lite"/>
    </source>
</evidence>
<feature type="compositionally biased region" description="Polar residues" evidence="8">
    <location>
        <begin position="606"/>
        <end position="615"/>
    </location>
</feature>
<keyword evidence="2" id="KW-0479">Metal-binding</keyword>
<keyword evidence="5" id="KW-0238">DNA-binding</keyword>
<proteinExistence type="predicted"/>
<dbReference type="Proteomes" id="UP000664203">
    <property type="component" value="Unassembled WGS sequence"/>
</dbReference>
<evidence type="ECO:0000256" key="4">
    <source>
        <dbReference type="ARBA" id="ARBA00023015"/>
    </source>
</evidence>
<feature type="region of interest" description="Disordered" evidence="8">
    <location>
        <begin position="595"/>
        <end position="615"/>
    </location>
</feature>
<dbReference type="GO" id="GO:0045944">
    <property type="term" value="P:positive regulation of transcription by RNA polymerase II"/>
    <property type="evidence" value="ECO:0007669"/>
    <property type="project" value="TreeGrafter"/>
</dbReference>
<dbReference type="SMART" id="SM00066">
    <property type="entry name" value="GAL4"/>
    <property type="match status" value="1"/>
</dbReference>
<accession>A0A8H3FQY1</accession>